<dbReference type="EMBL" id="JAIXNE010000002">
    <property type="protein sequence ID" value="MCA6075346.1"/>
    <property type="molecule type" value="Genomic_DNA"/>
</dbReference>
<comment type="caution">
    <text evidence="4">The sequence shown here is derived from an EMBL/GenBank/DDBJ whole genome shotgun (WGS) entry which is preliminary data.</text>
</comment>
<evidence type="ECO:0000259" key="1">
    <source>
        <dbReference type="Pfam" id="PF02190"/>
    </source>
</evidence>
<dbReference type="EMBL" id="JAIXNE010000004">
    <property type="protein sequence ID" value="MCA6077651.1"/>
    <property type="molecule type" value="Genomic_DNA"/>
</dbReference>
<evidence type="ECO:0000313" key="2">
    <source>
        <dbReference type="EMBL" id="MCA6075346.1"/>
    </source>
</evidence>
<dbReference type="EMBL" id="JAIXNE010000003">
    <property type="protein sequence ID" value="MCA6076523.1"/>
    <property type="molecule type" value="Genomic_DNA"/>
</dbReference>
<gene>
    <name evidence="2" type="ORF">LDX50_10725</name>
    <name evidence="3" type="ORF">LDX50_16695</name>
    <name evidence="4" type="ORF">LDX50_22415</name>
</gene>
<sequence>MGVSEKMHETKKFPIFPLSILPLPGEIVPLHIFEPRYRQLLEDLEAGDGLFGILYSGLNNRYQLGTILNLEQVMKKYPTGESDIVCRGGDVFILVDYFMNYPGKLYPGGNIHILDFPDFPVGNELDEIFRSYMTDKDQSNLGDILMINDVANELDLDIQDRLSYLQILQKDKREKFLFERVRFRKHVLDQETRTNKFFIYN</sequence>
<dbReference type="Proteomes" id="UP001139409">
    <property type="component" value="Unassembled WGS sequence"/>
</dbReference>
<dbReference type="Pfam" id="PF02190">
    <property type="entry name" value="LON_substr_bdg"/>
    <property type="match status" value="1"/>
</dbReference>
<evidence type="ECO:0000313" key="3">
    <source>
        <dbReference type="EMBL" id="MCA6076523.1"/>
    </source>
</evidence>
<keyword evidence="5" id="KW-1185">Reference proteome</keyword>
<evidence type="ECO:0000313" key="4">
    <source>
        <dbReference type="EMBL" id="MCA6077651.1"/>
    </source>
</evidence>
<dbReference type="RefSeq" id="WP_225698449.1">
    <property type="nucleotide sequence ID" value="NZ_JAIXNE010000002.1"/>
</dbReference>
<dbReference type="AlphaFoldDB" id="A0A9X1HTU4"/>
<dbReference type="InterPro" id="IPR015947">
    <property type="entry name" value="PUA-like_sf"/>
</dbReference>
<name>A0A9X1HTU4_9BACT</name>
<organism evidence="4 5">
    <name type="scientific">Fulvivirga sedimenti</name>
    <dbReference type="NCBI Taxonomy" id="2879465"/>
    <lineage>
        <taxon>Bacteria</taxon>
        <taxon>Pseudomonadati</taxon>
        <taxon>Bacteroidota</taxon>
        <taxon>Cytophagia</taxon>
        <taxon>Cytophagales</taxon>
        <taxon>Fulvivirgaceae</taxon>
        <taxon>Fulvivirga</taxon>
    </lineage>
</organism>
<proteinExistence type="predicted"/>
<reference evidence="4" key="1">
    <citation type="submission" date="2021-09" db="EMBL/GenBank/DDBJ databases">
        <title>Fulvivirga sp. isolated from coastal sediment.</title>
        <authorList>
            <person name="Yu H."/>
        </authorList>
    </citation>
    <scope>NUCLEOTIDE SEQUENCE</scope>
    <source>
        <strain evidence="4">1062</strain>
    </source>
</reference>
<dbReference type="SUPFAM" id="SSF88697">
    <property type="entry name" value="PUA domain-like"/>
    <property type="match status" value="1"/>
</dbReference>
<evidence type="ECO:0000313" key="5">
    <source>
        <dbReference type="Proteomes" id="UP001139409"/>
    </source>
</evidence>
<protein>
    <recommendedName>
        <fullName evidence="1">Lon N-terminal domain-containing protein</fullName>
    </recommendedName>
</protein>
<accession>A0A9X1HTU4</accession>
<dbReference type="InterPro" id="IPR046336">
    <property type="entry name" value="Lon_prtase_N_sf"/>
</dbReference>
<dbReference type="InterPro" id="IPR003111">
    <property type="entry name" value="Lon_prtase_N"/>
</dbReference>
<feature type="domain" description="Lon N-terminal" evidence="1">
    <location>
        <begin position="13"/>
        <end position="97"/>
    </location>
</feature>
<dbReference type="Gene3D" id="2.30.130.40">
    <property type="entry name" value="LON domain-like"/>
    <property type="match status" value="1"/>
</dbReference>